<name>A0A0R1H2U3_9LACO</name>
<dbReference type="EMBL" id="AZDA01000003">
    <property type="protein sequence ID" value="KRK40877.1"/>
    <property type="molecule type" value="Genomic_DNA"/>
</dbReference>
<accession>A0A0R1H2U3</accession>
<dbReference type="PIRSF" id="PIRSF037431">
    <property type="entry name" value="STHK_LiaS"/>
    <property type="match status" value="1"/>
</dbReference>
<keyword evidence="10 14" id="KW-1133">Transmembrane helix</keyword>
<keyword evidence="7 13" id="KW-0547">Nucleotide-binding</keyword>
<dbReference type="Pfam" id="PF02518">
    <property type="entry name" value="HATPase_c"/>
    <property type="match status" value="1"/>
</dbReference>
<evidence type="ECO:0000256" key="11">
    <source>
        <dbReference type="ARBA" id="ARBA00023012"/>
    </source>
</evidence>
<dbReference type="Gene3D" id="1.20.5.1930">
    <property type="match status" value="1"/>
</dbReference>
<sequence length="367" mass="41847">MTKSARSFLFAGVSLITFLLLNALFFMYFYASHRQDWLVKLFMVRIMYVPIYIYLVIGSLLVGFLVTLLIYLTVRQQLGQAEQKLTLLANGQYEADRFKQQATVFDQTFSLDFGQTIEQLRQRMIQLQQELQAYSNHPQTVAGETKEEILTQERHRLARELHDSVSQQLFAAMMMLSALNEIATKPDKAPQMVKQLQLVEKIINEAQSEMRALLLHLRPISLEGRSLKDGIIQLLRELQTKIHLEMTWQISDVQLESGIEDNLFRIVQELLSNTLRHSKAKTLEVYLKQVEQTVILKVVDDGVGFDMRQASKAGSYGLKNIQERATGIGGHAKVISFPKQGTSVEIRVPLVKSETKQTETQLKGGVC</sequence>
<protein>
    <recommendedName>
        <fullName evidence="13">Sensor histidine kinase</fullName>
        <ecNumber evidence="13">2.7.13.3</ecNumber>
    </recommendedName>
</protein>
<dbReference type="GO" id="GO:0005886">
    <property type="term" value="C:plasma membrane"/>
    <property type="evidence" value="ECO:0007669"/>
    <property type="project" value="UniProtKB-SubCell"/>
</dbReference>
<dbReference type="Pfam" id="PF07730">
    <property type="entry name" value="HisKA_3"/>
    <property type="match status" value="1"/>
</dbReference>
<dbReference type="Gene3D" id="3.30.565.10">
    <property type="entry name" value="Histidine kinase-like ATPase, C-terminal domain"/>
    <property type="match status" value="1"/>
</dbReference>
<comment type="caution">
    <text evidence="16">The sequence shown here is derived from an EMBL/GenBank/DDBJ whole genome shotgun (WGS) entry which is preliminary data.</text>
</comment>
<dbReference type="PANTHER" id="PTHR24421:SF37">
    <property type="entry name" value="SENSOR HISTIDINE KINASE NARS"/>
    <property type="match status" value="1"/>
</dbReference>
<evidence type="ECO:0000256" key="10">
    <source>
        <dbReference type="ARBA" id="ARBA00022989"/>
    </source>
</evidence>
<evidence type="ECO:0000256" key="13">
    <source>
        <dbReference type="PIRNR" id="PIRNR037431"/>
    </source>
</evidence>
<keyword evidence="11 13" id="KW-0902">Two-component regulatory system</keyword>
<dbReference type="Proteomes" id="UP000051461">
    <property type="component" value="Unassembled WGS sequence"/>
</dbReference>
<dbReference type="InterPro" id="IPR003594">
    <property type="entry name" value="HATPase_dom"/>
</dbReference>
<dbReference type="InterPro" id="IPR050482">
    <property type="entry name" value="Sensor_HK_TwoCompSys"/>
</dbReference>
<dbReference type="GO" id="GO:0005524">
    <property type="term" value="F:ATP binding"/>
    <property type="evidence" value="ECO:0007669"/>
    <property type="project" value="UniProtKB-UniRule"/>
</dbReference>
<evidence type="ECO:0000256" key="9">
    <source>
        <dbReference type="ARBA" id="ARBA00022840"/>
    </source>
</evidence>
<keyword evidence="8 13" id="KW-0418">Kinase</keyword>
<dbReference type="InterPro" id="IPR036890">
    <property type="entry name" value="HATPase_C_sf"/>
</dbReference>
<keyword evidence="17" id="KW-1185">Reference proteome</keyword>
<dbReference type="GO" id="GO:0000155">
    <property type="term" value="F:phosphorelay sensor kinase activity"/>
    <property type="evidence" value="ECO:0007669"/>
    <property type="project" value="UniProtKB-UniRule"/>
</dbReference>
<dbReference type="PANTHER" id="PTHR24421">
    <property type="entry name" value="NITRATE/NITRITE SENSOR PROTEIN NARX-RELATED"/>
    <property type="match status" value="1"/>
</dbReference>
<dbReference type="RefSeq" id="WP_057903312.1">
    <property type="nucleotide sequence ID" value="NZ_AZDA01000003.1"/>
</dbReference>
<dbReference type="PROSITE" id="PS50109">
    <property type="entry name" value="HIS_KIN"/>
    <property type="match status" value="1"/>
</dbReference>
<evidence type="ECO:0000256" key="7">
    <source>
        <dbReference type="ARBA" id="ARBA00022741"/>
    </source>
</evidence>
<feature type="transmembrane region" description="Helical" evidence="14">
    <location>
        <begin position="51"/>
        <end position="74"/>
    </location>
</feature>
<gene>
    <name evidence="16" type="ORF">FC07_GL002630</name>
</gene>
<organism evidence="16 17">
    <name type="scientific">Loigolactobacillus bifermentans DSM 20003</name>
    <dbReference type="NCBI Taxonomy" id="1423726"/>
    <lineage>
        <taxon>Bacteria</taxon>
        <taxon>Bacillati</taxon>
        <taxon>Bacillota</taxon>
        <taxon>Bacilli</taxon>
        <taxon>Lactobacillales</taxon>
        <taxon>Lactobacillaceae</taxon>
        <taxon>Loigolactobacillus</taxon>
    </lineage>
</organism>
<reference evidence="16 17" key="1">
    <citation type="journal article" date="2015" name="Genome Announc.">
        <title>Expanding the biotechnology potential of lactobacilli through comparative genomics of 213 strains and associated genera.</title>
        <authorList>
            <person name="Sun Z."/>
            <person name="Harris H.M."/>
            <person name="McCann A."/>
            <person name="Guo C."/>
            <person name="Argimon S."/>
            <person name="Zhang W."/>
            <person name="Yang X."/>
            <person name="Jeffery I.B."/>
            <person name="Cooney J.C."/>
            <person name="Kagawa T.F."/>
            <person name="Liu W."/>
            <person name="Song Y."/>
            <person name="Salvetti E."/>
            <person name="Wrobel A."/>
            <person name="Rasinkangas P."/>
            <person name="Parkhill J."/>
            <person name="Rea M.C."/>
            <person name="O'Sullivan O."/>
            <person name="Ritari J."/>
            <person name="Douillard F.P."/>
            <person name="Paul Ross R."/>
            <person name="Yang R."/>
            <person name="Briner A.E."/>
            <person name="Felis G.E."/>
            <person name="de Vos W.M."/>
            <person name="Barrangou R."/>
            <person name="Klaenhammer T.R."/>
            <person name="Caufield P.W."/>
            <person name="Cui Y."/>
            <person name="Zhang H."/>
            <person name="O'Toole P.W."/>
        </authorList>
    </citation>
    <scope>NUCLEOTIDE SEQUENCE [LARGE SCALE GENOMIC DNA]</scope>
    <source>
        <strain evidence="16 17">DSM 20003</strain>
    </source>
</reference>
<evidence type="ECO:0000256" key="8">
    <source>
        <dbReference type="ARBA" id="ARBA00022777"/>
    </source>
</evidence>
<evidence type="ECO:0000256" key="3">
    <source>
        <dbReference type="ARBA" id="ARBA00022475"/>
    </source>
</evidence>
<comment type="catalytic activity">
    <reaction evidence="1 13">
        <text>ATP + protein L-histidine = ADP + protein N-phospho-L-histidine.</text>
        <dbReference type="EC" id="2.7.13.3"/>
    </reaction>
</comment>
<dbReference type="CDD" id="cd16917">
    <property type="entry name" value="HATPase_UhpB-NarQ-NarX-like"/>
    <property type="match status" value="1"/>
</dbReference>
<dbReference type="SUPFAM" id="SSF55874">
    <property type="entry name" value="ATPase domain of HSP90 chaperone/DNA topoisomerase II/histidine kinase"/>
    <property type="match status" value="1"/>
</dbReference>
<comment type="subcellular location">
    <subcellularLocation>
        <location evidence="2 13">Cell membrane</location>
        <topology evidence="2 13">Multi-pass membrane protein</topology>
    </subcellularLocation>
</comment>
<keyword evidence="12 13" id="KW-0472">Membrane</keyword>
<dbReference type="InterPro" id="IPR011712">
    <property type="entry name" value="Sig_transdc_His_kin_sub3_dim/P"/>
</dbReference>
<evidence type="ECO:0000313" key="16">
    <source>
        <dbReference type="EMBL" id="KRK40877.1"/>
    </source>
</evidence>
<feature type="transmembrane region" description="Helical" evidence="14">
    <location>
        <begin position="7"/>
        <end position="31"/>
    </location>
</feature>
<dbReference type="PATRIC" id="fig|1423726.3.peg.2738"/>
<dbReference type="SMART" id="SM00387">
    <property type="entry name" value="HATPase_c"/>
    <property type="match status" value="1"/>
</dbReference>
<proteinExistence type="predicted"/>
<dbReference type="STRING" id="1423726.FC07_GL002630"/>
<evidence type="ECO:0000256" key="1">
    <source>
        <dbReference type="ARBA" id="ARBA00000085"/>
    </source>
</evidence>
<evidence type="ECO:0000256" key="14">
    <source>
        <dbReference type="SAM" id="Phobius"/>
    </source>
</evidence>
<evidence type="ECO:0000256" key="6">
    <source>
        <dbReference type="ARBA" id="ARBA00022692"/>
    </source>
</evidence>
<dbReference type="InterPro" id="IPR017202">
    <property type="entry name" value="LiaS/VraS"/>
</dbReference>
<keyword evidence="9 13" id="KW-0067">ATP-binding</keyword>
<dbReference type="EC" id="2.7.13.3" evidence="13"/>
<keyword evidence="4" id="KW-0597">Phosphoprotein</keyword>
<dbReference type="InterPro" id="IPR005467">
    <property type="entry name" value="His_kinase_dom"/>
</dbReference>
<evidence type="ECO:0000256" key="4">
    <source>
        <dbReference type="ARBA" id="ARBA00022553"/>
    </source>
</evidence>
<dbReference type="GO" id="GO:0046983">
    <property type="term" value="F:protein dimerization activity"/>
    <property type="evidence" value="ECO:0007669"/>
    <property type="project" value="InterPro"/>
</dbReference>
<dbReference type="AlphaFoldDB" id="A0A0R1H2U3"/>
<keyword evidence="5 13" id="KW-0808">Transferase</keyword>
<keyword evidence="3 13" id="KW-1003">Cell membrane</keyword>
<evidence type="ECO:0000256" key="2">
    <source>
        <dbReference type="ARBA" id="ARBA00004651"/>
    </source>
</evidence>
<evidence type="ECO:0000256" key="12">
    <source>
        <dbReference type="ARBA" id="ARBA00023136"/>
    </source>
</evidence>
<keyword evidence="6 14" id="KW-0812">Transmembrane</keyword>
<evidence type="ECO:0000259" key="15">
    <source>
        <dbReference type="PROSITE" id="PS50109"/>
    </source>
</evidence>
<dbReference type="OrthoDB" id="9795828at2"/>
<feature type="domain" description="Histidine kinase" evidence="15">
    <location>
        <begin position="156"/>
        <end position="352"/>
    </location>
</feature>
<evidence type="ECO:0000256" key="5">
    <source>
        <dbReference type="ARBA" id="ARBA00022679"/>
    </source>
</evidence>
<evidence type="ECO:0000313" key="17">
    <source>
        <dbReference type="Proteomes" id="UP000051461"/>
    </source>
</evidence>